<reference evidence="3 4" key="1">
    <citation type="journal article" date="2016" name="Genome Announc.">
        <title>Draft Genome Sequence of Criibacterium bergeronii gen. nov., sp. nov., Strain CCRI-22567T, Isolated from a Vaginal Sample from a Woman with Bacterial Vaginosis.</title>
        <authorList>
            <person name="Maheux A.F."/>
            <person name="Berube E."/>
            <person name="Boudreau D.K."/>
            <person name="Raymond F."/>
            <person name="Corbeil J."/>
            <person name="Roy P.H."/>
            <person name="Boissinot M."/>
            <person name="Omar R.F."/>
        </authorList>
    </citation>
    <scope>NUCLEOTIDE SEQUENCE [LARGE SCALE GENOMIC DNA]</scope>
    <source>
        <strain evidence="3 4">CCRI-22567</strain>
    </source>
</reference>
<feature type="transmembrane region" description="Helical" evidence="2">
    <location>
        <begin position="43"/>
        <end position="63"/>
    </location>
</feature>
<keyword evidence="2" id="KW-0812">Transmembrane</keyword>
<dbReference type="AlphaFoldDB" id="A0A371INZ6"/>
<feature type="region of interest" description="Disordered" evidence="1">
    <location>
        <begin position="1"/>
        <end position="34"/>
    </location>
</feature>
<dbReference type="RefSeq" id="WP_068911537.1">
    <property type="nucleotide sequence ID" value="NZ_MBEW02000001.1"/>
</dbReference>
<name>A0A371INZ6_9FIRM</name>
<accession>A0A371INZ6</accession>
<comment type="caution">
    <text evidence="3">The sequence shown here is derived from an EMBL/GenBank/DDBJ whole genome shotgun (WGS) entry which is preliminary data.</text>
</comment>
<organism evidence="3 4">
    <name type="scientific">Criibacterium bergeronii</name>
    <dbReference type="NCBI Taxonomy" id="1871336"/>
    <lineage>
        <taxon>Bacteria</taxon>
        <taxon>Bacillati</taxon>
        <taxon>Bacillota</taxon>
        <taxon>Clostridia</taxon>
        <taxon>Peptostreptococcales</taxon>
        <taxon>Filifactoraceae</taxon>
        <taxon>Criibacterium</taxon>
    </lineage>
</organism>
<sequence length="542" mass="59377">MSENINNNLPDDKNGVEPISNNNINTDFSTTIEKSPKKDNKKLLMIIAALIVIGAMVAAIGFLSNPKVKIAKALAGVPTEFTNTLNDFAPEIAFGNIINTSYETGVSDMQSKLTITYANLNGGKPITIDFITKNNPKAKKSAMNFNFDLGGVNFATDMIALGDEFYFNAPSLYSKPLKLNLKTLGQDLASSPAKADLENTGAEVDENLSVDFYATPNSNKELEDGFKKYAKVEIDTLTKNMKVEKVKVADTYSSDLTTLGRAAKEVTAYELTIKASDIKALLNKTVDYNAKVQQDKFDSLYDSFKSETDSQKEQINSMDLPETVTSTVLIEDKKLIGVIFNNEEENSDIKIYLAGKLNTTDKIAIIATDENEQSANVIEMQNTKDLKTINILSNEHAAADALKNVKPVNEITNTGDVITIKNVKNSKSYDINLSEIKTGKAFRAKFEQIPVEVDGYKLMDFSGEIFVGIESPEITAPENPQDLLKMDEKSYEKFKTELVDNSKKIGAQFMFKLTTGGNIPDEASSIGIIGGADGPTAIRIKK</sequence>
<evidence type="ECO:0000313" key="4">
    <source>
        <dbReference type="Proteomes" id="UP000093352"/>
    </source>
</evidence>
<feature type="compositionally biased region" description="Polar residues" evidence="1">
    <location>
        <begin position="19"/>
        <end position="33"/>
    </location>
</feature>
<protein>
    <submittedName>
        <fullName evidence="3">Uncharacterized protein</fullName>
    </submittedName>
</protein>
<keyword evidence="2" id="KW-0472">Membrane</keyword>
<dbReference type="STRING" id="1871336.BBG48_00655"/>
<evidence type="ECO:0000256" key="2">
    <source>
        <dbReference type="SAM" id="Phobius"/>
    </source>
</evidence>
<proteinExistence type="predicted"/>
<gene>
    <name evidence="3" type="ORF">BBG48_000360</name>
</gene>
<dbReference type="EMBL" id="MBEW02000001">
    <property type="protein sequence ID" value="RDY22205.1"/>
    <property type="molecule type" value="Genomic_DNA"/>
</dbReference>
<dbReference type="Proteomes" id="UP000093352">
    <property type="component" value="Unassembled WGS sequence"/>
</dbReference>
<keyword evidence="4" id="KW-1185">Reference proteome</keyword>
<evidence type="ECO:0000313" key="3">
    <source>
        <dbReference type="EMBL" id="RDY22205.1"/>
    </source>
</evidence>
<keyword evidence="2" id="KW-1133">Transmembrane helix</keyword>
<evidence type="ECO:0000256" key="1">
    <source>
        <dbReference type="SAM" id="MobiDB-lite"/>
    </source>
</evidence>